<sequence>MLSVTAAATTTTTTTTTATAAASAAATATTITTSVRRSFLADVRIMSVLSKKLKVGIYKTVILPIDLYGCETWNLTLREEHRLRVFENKVFRKIFGAKRNKATGEWRKLHNAELHALYSSPDIPQLGTLNPDKSRNWPYFETRKMDNETLAETTMESTGQTSSTTIKYTSTTPSWEPHPPHEPHEPPVDSIGLAEKMGIVAASIFILFIVIRMLVYAITHRKSRRGNSQLAQRFSENAFVINATRSSSTLPRYPVDDPPGEMSPGSNTESYAAFTRIGLRENPGKNLNQITCPDRESNPGHLVSRPDVLTVTPQVWTS</sequence>
<keyword evidence="4" id="KW-1185">Reference proteome</keyword>
<evidence type="ECO:0000313" key="4">
    <source>
        <dbReference type="Proteomes" id="UP001148838"/>
    </source>
</evidence>
<protein>
    <submittedName>
        <fullName evidence="3">Uncharacterized protein</fullName>
    </submittedName>
</protein>
<keyword evidence="2" id="KW-1133">Transmembrane helix</keyword>
<organism evidence="3 4">
    <name type="scientific">Periplaneta americana</name>
    <name type="common">American cockroach</name>
    <name type="synonym">Blatta americana</name>
    <dbReference type="NCBI Taxonomy" id="6978"/>
    <lineage>
        <taxon>Eukaryota</taxon>
        <taxon>Metazoa</taxon>
        <taxon>Ecdysozoa</taxon>
        <taxon>Arthropoda</taxon>
        <taxon>Hexapoda</taxon>
        <taxon>Insecta</taxon>
        <taxon>Pterygota</taxon>
        <taxon>Neoptera</taxon>
        <taxon>Polyneoptera</taxon>
        <taxon>Dictyoptera</taxon>
        <taxon>Blattodea</taxon>
        <taxon>Blattoidea</taxon>
        <taxon>Blattidae</taxon>
        <taxon>Blattinae</taxon>
        <taxon>Periplaneta</taxon>
    </lineage>
</organism>
<feature type="transmembrane region" description="Helical" evidence="2">
    <location>
        <begin position="197"/>
        <end position="218"/>
    </location>
</feature>
<evidence type="ECO:0000256" key="1">
    <source>
        <dbReference type="SAM" id="MobiDB-lite"/>
    </source>
</evidence>
<feature type="compositionally biased region" description="Low complexity" evidence="1">
    <location>
        <begin position="161"/>
        <end position="174"/>
    </location>
</feature>
<feature type="compositionally biased region" description="Polar residues" evidence="1">
    <location>
        <begin position="151"/>
        <end position="160"/>
    </location>
</feature>
<gene>
    <name evidence="3" type="ORF">ANN_10262</name>
</gene>
<dbReference type="Proteomes" id="UP001148838">
    <property type="component" value="Unassembled WGS sequence"/>
</dbReference>
<proteinExistence type="predicted"/>
<evidence type="ECO:0000313" key="3">
    <source>
        <dbReference type="EMBL" id="KAJ4448248.1"/>
    </source>
</evidence>
<evidence type="ECO:0000256" key="2">
    <source>
        <dbReference type="SAM" id="Phobius"/>
    </source>
</evidence>
<name>A0ABQ8TQY2_PERAM</name>
<dbReference type="EMBL" id="JAJSOF020000005">
    <property type="protein sequence ID" value="KAJ4448248.1"/>
    <property type="molecule type" value="Genomic_DNA"/>
</dbReference>
<feature type="region of interest" description="Disordered" evidence="1">
    <location>
        <begin position="151"/>
        <end position="186"/>
    </location>
</feature>
<reference evidence="3 4" key="1">
    <citation type="journal article" date="2022" name="Allergy">
        <title>Genome assembly and annotation of Periplaneta americana reveal a comprehensive cockroach allergen profile.</title>
        <authorList>
            <person name="Wang L."/>
            <person name="Xiong Q."/>
            <person name="Saelim N."/>
            <person name="Wang L."/>
            <person name="Nong W."/>
            <person name="Wan A.T."/>
            <person name="Shi M."/>
            <person name="Liu X."/>
            <person name="Cao Q."/>
            <person name="Hui J.H.L."/>
            <person name="Sookrung N."/>
            <person name="Leung T.F."/>
            <person name="Tungtrongchitr A."/>
            <person name="Tsui S.K.W."/>
        </authorList>
    </citation>
    <scope>NUCLEOTIDE SEQUENCE [LARGE SCALE GENOMIC DNA]</scope>
    <source>
        <strain evidence="3">PWHHKU_190912</strain>
    </source>
</reference>
<keyword evidence="2" id="KW-0472">Membrane</keyword>
<accession>A0ABQ8TQY2</accession>
<comment type="caution">
    <text evidence="3">The sequence shown here is derived from an EMBL/GenBank/DDBJ whole genome shotgun (WGS) entry which is preliminary data.</text>
</comment>
<keyword evidence="2" id="KW-0812">Transmembrane</keyword>